<evidence type="ECO:0000313" key="3">
    <source>
        <dbReference type="Proteomes" id="UP000712281"/>
    </source>
</evidence>
<protein>
    <submittedName>
        <fullName evidence="2">Uncharacterized protein</fullName>
    </submittedName>
</protein>
<dbReference type="EMBL" id="QGKW02000276">
    <property type="protein sequence ID" value="KAF2608593.1"/>
    <property type="molecule type" value="Genomic_DNA"/>
</dbReference>
<comment type="caution">
    <text evidence="2">The sequence shown here is derived from an EMBL/GenBank/DDBJ whole genome shotgun (WGS) entry which is preliminary data.</text>
</comment>
<gene>
    <name evidence="2" type="ORF">F2Q68_00046289</name>
</gene>
<sequence length="102" mass="11744">MASEVNRRKHFKEAEYTCNCGSDTLLCVRYSGKVYIRVLQGFEYRRLFSHGAMMTSGSIQHVYVGLRLCLLALCLMVVFTSGSSKMMTERTSHQRYQAERCD</sequence>
<organism evidence="2 3">
    <name type="scientific">Brassica cretica</name>
    <name type="common">Mustard</name>
    <dbReference type="NCBI Taxonomy" id="69181"/>
    <lineage>
        <taxon>Eukaryota</taxon>
        <taxon>Viridiplantae</taxon>
        <taxon>Streptophyta</taxon>
        <taxon>Embryophyta</taxon>
        <taxon>Tracheophyta</taxon>
        <taxon>Spermatophyta</taxon>
        <taxon>Magnoliopsida</taxon>
        <taxon>eudicotyledons</taxon>
        <taxon>Gunneridae</taxon>
        <taxon>Pentapetalae</taxon>
        <taxon>rosids</taxon>
        <taxon>malvids</taxon>
        <taxon>Brassicales</taxon>
        <taxon>Brassicaceae</taxon>
        <taxon>Brassiceae</taxon>
        <taxon>Brassica</taxon>
    </lineage>
</organism>
<evidence type="ECO:0000256" key="1">
    <source>
        <dbReference type="SAM" id="Phobius"/>
    </source>
</evidence>
<dbReference type="AlphaFoldDB" id="A0A8S9LTW0"/>
<reference evidence="2" key="1">
    <citation type="submission" date="2019-12" db="EMBL/GenBank/DDBJ databases">
        <title>Genome sequencing and annotation of Brassica cretica.</title>
        <authorList>
            <person name="Studholme D.J."/>
            <person name="Sarris P.F."/>
        </authorList>
    </citation>
    <scope>NUCLEOTIDE SEQUENCE</scope>
    <source>
        <strain evidence="2">PFS-001/15</strain>
        <tissue evidence="2">Leaf</tissue>
    </source>
</reference>
<keyword evidence="1" id="KW-1133">Transmembrane helix</keyword>
<feature type="transmembrane region" description="Helical" evidence="1">
    <location>
        <begin position="62"/>
        <end position="80"/>
    </location>
</feature>
<keyword evidence="1" id="KW-0472">Membrane</keyword>
<name>A0A8S9LTW0_BRACR</name>
<dbReference type="Proteomes" id="UP000712281">
    <property type="component" value="Unassembled WGS sequence"/>
</dbReference>
<evidence type="ECO:0000313" key="2">
    <source>
        <dbReference type="EMBL" id="KAF2608593.1"/>
    </source>
</evidence>
<proteinExistence type="predicted"/>
<accession>A0A8S9LTW0</accession>
<keyword evidence="1" id="KW-0812">Transmembrane</keyword>